<dbReference type="EMBL" id="KE356560">
    <property type="protein sequence ID" value="ERG92455.1"/>
    <property type="molecule type" value="Genomic_DNA"/>
</dbReference>
<keyword evidence="4" id="KW-0328">Glycosyltransferase</keyword>
<evidence type="ECO:0000256" key="6">
    <source>
        <dbReference type="ARBA" id="ARBA00023277"/>
    </source>
</evidence>
<dbReference type="Pfam" id="PF02446">
    <property type="entry name" value="Glyco_hydro_77"/>
    <property type="match status" value="2"/>
</dbReference>
<keyword evidence="5 9" id="KW-0808">Transferase</keyword>
<dbReference type="HOGENOM" id="CLU_014132_1_0_2"/>
<comment type="similarity">
    <text evidence="2">Belongs to the disproportionating enzyme family.</text>
</comment>
<dbReference type="GO" id="GO:0004134">
    <property type="term" value="F:4-alpha-glucanotransferase activity"/>
    <property type="evidence" value="ECO:0007669"/>
    <property type="project" value="UniProtKB-EC"/>
</dbReference>
<evidence type="ECO:0000256" key="2">
    <source>
        <dbReference type="ARBA" id="ARBA00005684"/>
    </source>
</evidence>
<evidence type="ECO:0000256" key="1">
    <source>
        <dbReference type="ARBA" id="ARBA00000439"/>
    </source>
</evidence>
<evidence type="ECO:0000256" key="8">
    <source>
        <dbReference type="ARBA" id="ARBA00031501"/>
    </source>
</evidence>
<dbReference type="PANTHER" id="PTHR32438:SF5">
    <property type="entry name" value="4-ALPHA-GLUCANOTRANSFERASE DPE1, CHLOROPLASTIC_AMYLOPLASTIC"/>
    <property type="match status" value="1"/>
</dbReference>
<proteinExistence type="inferred from homology"/>
<dbReference type="Gene3D" id="3.20.20.80">
    <property type="entry name" value="Glycosidases"/>
    <property type="match status" value="1"/>
</dbReference>
<dbReference type="InterPro" id="IPR017853">
    <property type="entry name" value="GH"/>
</dbReference>
<evidence type="ECO:0000313" key="9">
    <source>
        <dbReference type="EMBL" id="ERG92455.1"/>
    </source>
</evidence>
<reference evidence="9 10" key="1">
    <citation type="journal article" date="2013" name="PLoS ONE">
        <title>Assembly-driven community genomics of a hypersaline microbial ecosystem.</title>
        <authorList>
            <person name="Podell S."/>
            <person name="Ugalde J.A."/>
            <person name="Narasingarao P."/>
            <person name="Banfield J.F."/>
            <person name="Heidelberg K.B."/>
            <person name="Allen E.E."/>
        </authorList>
    </citation>
    <scope>NUCLEOTIDE SEQUENCE [LARGE SCALE GENOMIC DNA]</scope>
    <source>
        <strain evidence="10">J07HQW1</strain>
    </source>
</reference>
<name>U1N714_9EURY</name>
<evidence type="ECO:0000256" key="7">
    <source>
        <dbReference type="ARBA" id="ARBA00031423"/>
    </source>
</evidence>
<dbReference type="SUPFAM" id="SSF51445">
    <property type="entry name" value="(Trans)glycosidases"/>
    <property type="match status" value="1"/>
</dbReference>
<sequence>MKHTEQQSLIAATDGLSMQFDRQAGVFAHITALPGSHGIGDLGPGARKFLEWLETANQSVWQFCPLGPTAGIHDDSPYQSYSAFAGNPLLISLDDLVAEGYLTSEDLEPVPDFSPHEVVYDTVREYKHDCLHIAAERFRESIGGIAIHPHPDPDTTVNSGVDGDTVPEVTVTLGESVNLSQDTPADSQIEKDAREFKSFYQRENHWLTDYALFMALRTSYDGAWTDWPEPIRNRDPDALRDQYESLESDVLYHLIVQFIFDQQWQSLQTVAANRGVTLVGDLPIYVALDSADVWATPEIFQLTDTNEPAVVAGVPPTDSDDGQRWGNPVYDWAYLRNTGYNWWLDRLDRLFDLIDVTRIDHFKGFDSYYAIPIDADNPTAGEWHSVPGYDFFETVREHIGSLPFIIEDLGFIDQALHDLREYFDFPGMRVPHYADWCREGDMYQPMHYPPQSVAYSSTHDTDTIVGYYDSLSQSQRDCLHYNLGVDGSEINWSIIDAVWRSDAKIGLTTLQDVLGLDSHARFNEPGTASGNWEWRCTDSGLDEDLARRLAGLTLEHVRD</sequence>
<dbReference type="AlphaFoldDB" id="U1N714"/>
<dbReference type="NCBIfam" id="NF011080">
    <property type="entry name" value="PRK14508.1-3"/>
    <property type="match status" value="1"/>
</dbReference>
<comment type="catalytic activity">
    <reaction evidence="1">
        <text>Transfers a segment of a (1-&gt;4)-alpha-D-glucan to a new position in an acceptor, which may be glucose or a (1-&gt;4)-alpha-D-glucan.</text>
        <dbReference type="EC" id="2.4.1.25"/>
    </reaction>
</comment>
<protein>
    <recommendedName>
        <fullName evidence="3">4-alpha-glucanotransferase</fullName>
        <ecNumber evidence="3">2.4.1.25</ecNumber>
    </recommendedName>
    <alternativeName>
        <fullName evidence="7">Amylomaltase</fullName>
    </alternativeName>
    <alternativeName>
        <fullName evidence="8">Disproportionating enzyme</fullName>
    </alternativeName>
</protein>
<gene>
    <name evidence="9" type="ORF">J07HQW1_02499</name>
</gene>
<dbReference type="GO" id="GO:0005975">
    <property type="term" value="P:carbohydrate metabolic process"/>
    <property type="evidence" value="ECO:0007669"/>
    <property type="project" value="InterPro"/>
</dbReference>
<evidence type="ECO:0000313" key="10">
    <source>
        <dbReference type="Proteomes" id="UP000030649"/>
    </source>
</evidence>
<dbReference type="Proteomes" id="UP000030649">
    <property type="component" value="Unassembled WGS sequence"/>
</dbReference>
<dbReference type="NCBIfam" id="TIGR00217">
    <property type="entry name" value="malQ"/>
    <property type="match status" value="1"/>
</dbReference>
<evidence type="ECO:0000256" key="3">
    <source>
        <dbReference type="ARBA" id="ARBA00012560"/>
    </source>
</evidence>
<organism evidence="9 10">
    <name type="scientific">Haloquadratum walsbyi J07HQW1</name>
    <dbReference type="NCBI Taxonomy" id="1238424"/>
    <lineage>
        <taxon>Archaea</taxon>
        <taxon>Methanobacteriati</taxon>
        <taxon>Methanobacteriota</taxon>
        <taxon>Stenosarchaea group</taxon>
        <taxon>Halobacteria</taxon>
        <taxon>Halobacteriales</taxon>
        <taxon>Haloferacaceae</taxon>
        <taxon>Haloquadratum</taxon>
    </lineage>
</organism>
<dbReference type="InterPro" id="IPR003385">
    <property type="entry name" value="Glyco_hydro_77"/>
</dbReference>
<keyword evidence="6" id="KW-0119">Carbohydrate metabolism</keyword>
<dbReference type="EC" id="2.4.1.25" evidence="3"/>
<dbReference type="PANTHER" id="PTHR32438">
    <property type="entry name" value="4-ALPHA-GLUCANOTRANSFERASE DPE1, CHLOROPLASTIC/AMYLOPLASTIC"/>
    <property type="match status" value="1"/>
</dbReference>
<evidence type="ECO:0000256" key="5">
    <source>
        <dbReference type="ARBA" id="ARBA00022679"/>
    </source>
</evidence>
<dbReference type="STRING" id="1238424.J07HQW1_02499"/>
<accession>U1N714</accession>
<evidence type="ECO:0000256" key="4">
    <source>
        <dbReference type="ARBA" id="ARBA00022676"/>
    </source>
</evidence>